<sequence>MTRFAINTDTELNKTKPDMILAVRTLIFAPNDMQPGSYLENEAVSTVILFARVVVMKPYFAIETQCVILSL</sequence>
<evidence type="ECO:0000313" key="1">
    <source>
        <dbReference type="EMBL" id="VDH94799.1"/>
    </source>
</evidence>
<accession>A0A8B6BT47</accession>
<name>A0A8B6BT47_MYTGA</name>
<dbReference type="Proteomes" id="UP000596742">
    <property type="component" value="Unassembled WGS sequence"/>
</dbReference>
<proteinExistence type="predicted"/>
<dbReference type="EMBL" id="UYJE01000640">
    <property type="protein sequence ID" value="VDH94799.1"/>
    <property type="molecule type" value="Genomic_DNA"/>
</dbReference>
<evidence type="ECO:0000313" key="2">
    <source>
        <dbReference type="Proteomes" id="UP000596742"/>
    </source>
</evidence>
<keyword evidence="2" id="KW-1185">Reference proteome</keyword>
<gene>
    <name evidence="1" type="ORF">MGAL_10B016896</name>
</gene>
<comment type="caution">
    <text evidence="1">The sequence shown here is derived from an EMBL/GenBank/DDBJ whole genome shotgun (WGS) entry which is preliminary data.</text>
</comment>
<reference evidence="1" key="1">
    <citation type="submission" date="2018-11" db="EMBL/GenBank/DDBJ databases">
        <authorList>
            <person name="Alioto T."/>
            <person name="Alioto T."/>
        </authorList>
    </citation>
    <scope>NUCLEOTIDE SEQUENCE</scope>
</reference>
<protein>
    <submittedName>
        <fullName evidence="1">Uncharacterized protein</fullName>
    </submittedName>
</protein>
<dbReference type="AlphaFoldDB" id="A0A8B6BT47"/>
<organism evidence="1 2">
    <name type="scientific">Mytilus galloprovincialis</name>
    <name type="common">Mediterranean mussel</name>
    <dbReference type="NCBI Taxonomy" id="29158"/>
    <lineage>
        <taxon>Eukaryota</taxon>
        <taxon>Metazoa</taxon>
        <taxon>Spiralia</taxon>
        <taxon>Lophotrochozoa</taxon>
        <taxon>Mollusca</taxon>
        <taxon>Bivalvia</taxon>
        <taxon>Autobranchia</taxon>
        <taxon>Pteriomorphia</taxon>
        <taxon>Mytilida</taxon>
        <taxon>Mytiloidea</taxon>
        <taxon>Mytilidae</taxon>
        <taxon>Mytilinae</taxon>
        <taxon>Mytilus</taxon>
    </lineage>
</organism>